<keyword evidence="13" id="KW-1185">Reference proteome</keyword>
<accession>F6ZHP4</accession>
<evidence type="ECO:0000313" key="13">
    <source>
        <dbReference type="Proteomes" id="UP000002279"/>
    </source>
</evidence>
<dbReference type="SUPFAM" id="SSF46785">
    <property type="entry name" value="Winged helix' DNA-binding domain"/>
    <property type="match status" value="1"/>
</dbReference>
<dbReference type="InterPro" id="IPR001077">
    <property type="entry name" value="COMT_C"/>
</dbReference>
<dbReference type="InterPro" id="IPR016461">
    <property type="entry name" value="COMT-like"/>
</dbReference>
<dbReference type="HOGENOM" id="CLU_005533_4_2_1"/>
<dbReference type="GO" id="GO:0032259">
    <property type="term" value="P:methylation"/>
    <property type="evidence" value="ECO:0000318"/>
    <property type="project" value="GO_Central"/>
</dbReference>
<dbReference type="Bgee" id="ENSOANG00000010517">
    <property type="expression patterns" value="Expressed in fibroblast and 6 other cell types or tissues"/>
</dbReference>
<dbReference type="Pfam" id="PF00891">
    <property type="entry name" value="Methyltransf_2"/>
    <property type="match status" value="1"/>
</dbReference>
<reference evidence="12" key="2">
    <citation type="submission" date="2025-08" db="UniProtKB">
        <authorList>
            <consortium name="Ensembl"/>
        </authorList>
    </citation>
    <scope>IDENTIFICATION</scope>
    <source>
        <strain evidence="12">Glennie</strain>
    </source>
</reference>
<protein>
    <recommendedName>
        <fullName evidence="7">Acetylserotonin O-methyltransferase</fullName>
        <ecNumber evidence="6">2.1.1.4</ecNumber>
    </recommendedName>
    <alternativeName>
        <fullName evidence="8">Hydroxyindole O-methyltransferase</fullName>
    </alternativeName>
</protein>
<reference evidence="12" key="3">
    <citation type="submission" date="2025-09" db="UniProtKB">
        <authorList>
            <consortium name="Ensembl"/>
        </authorList>
    </citation>
    <scope>IDENTIFICATION</scope>
    <source>
        <strain evidence="12">Glennie</strain>
    </source>
</reference>
<sequence length="276" mass="30788">MFTACELGVFDLLEGSGRPLGSEAIADRLAASRRGMELLLDTCVGLKLLHRETDDGKALYHNTALATLYLTQSGPKSQYHMLLYYSKTTYVCWNYLTEAVREGKNQYLRAFGKSSQELFEAIYRSEEELLTFMSGLNEMWRICGEDVIASFDLAPFPLICDLGGGSGSLARECVSQYPNCSVTIFDLPEAVQVAKRHFGLLEEQRISFQAGCGLLVVETILDEDKTGPLVAQLYSVNMLVQTEGRERTTAEYRELLAAAGFSRIQVSRTWGLSSRR</sequence>
<dbReference type="eggNOG" id="KOG3178">
    <property type="taxonomic scope" value="Eukaryota"/>
</dbReference>
<keyword evidence="2" id="KW-0808">Transferase</keyword>
<evidence type="ECO:0000256" key="4">
    <source>
        <dbReference type="ARBA" id="ARBA00037645"/>
    </source>
</evidence>
<dbReference type="PROSITE" id="PS51683">
    <property type="entry name" value="SAM_OMT_II"/>
    <property type="match status" value="1"/>
</dbReference>
<evidence type="ECO:0000256" key="3">
    <source>
        <dbReference type="ARBA" id="ARBA00022691"/>
    </source>
</evidence>
<evidence type="ECO:0000259" key="11">
    <source>
        <dbReference type="Pfam" id="PF08100"/>
    </source>
</evidence>
<evidence type="ECO:0000256" key="8">
    <source>
        <dbReference type="ARBA" id="ARBA00043054"/>
    </source>
</evidence>
<dbReference type="GO" id="GO:0030187">
    <property type="term" value="P:melatonin biosynthetic process"/>
    <property type="evidence" value="ECO:0000318"/>
    <property type="project" value="GO_Central"/>
</dbReference>
<dbReference type="PANTHER" id="PTHR43712">
    <property type="entry name" value="PUTATIVE (AFU_ORTHOLOGUE AFUA_4G14580)-RELATED"/>
    <property type="match status" value="1"/>
</dbReference>
<keyword evidence="3" id="KW-0949">S-adenosyl-L-methionine</keyword>
<feature type="domain" description="O-methyltransferase C-terminal" evidence="10">
    <location>
        <begin position="93"/>
        <end position="211"/>
    </location>
</feature>
<evidence type="ECO:0000256" key="2">
    <source>
        <dbReference type="ARBA" id="ARBA00022679"/>
    </source>
</evidence>
<dbReference type="InParanoid" id="F6ZHP4"/>
<reference evidence="12 13" key="1">
    <citation type="journal article" date="2008" name="Nature">
        <title>Genome analysis of the platypus reveals unique signatures of evolution.</title>
        <authorList>
            <person name="Warren W.C."/>
            <person name="Hillier L.W."/>
            <person name="Marshall Graves J.A."/>
            <person name="Birney E."/>
            <person name="Ponting C.P."/>
            <person name="Grutzner F."/>
            <person name="Belov K."/>
            <person name="Miller W."/>
            <person name="Clarke L."/>
            <person name="Chinwalla A.T."/>
            <person name="Yang S.P."/>
            <person name="Heger A."/>
            <person name="Locke D.P."/>
            <person name="Miethke P."/>
            <person name="Waters P.D."/>
            <person name="Veyrunes F."/>
            <person name="Fulton L."/>
            <person name="Fulton B."/>
            <person name="Graves T."/>
            <person name="Wallis J."/>
            <person name="Puente X.S."/>
            <person name="Lopez-Otin C."/>
            <person name="Ordonez G.R."/>
            <person name="Eichler E.E."/>
            <person name="Chen L."/>
            <person name="Cheng Z."/>
            <person name="Deakin J.E."/>
            <person name="Alsop A."/>
            <person name="Thompson K."/>
            <person name="Kirby P."/>
            <person name="Papenfuss A.T."/>
            <person name="Wakefield M.J."/>
            <person name="Olender T."/>
            <person name="Lancet D."/>
            <person name="Huttley G.A."/>
            <person name="Smit A.F."/>
            <person name="Pask A."/>
            <person name="Temple-Smith P."/>
            <person name="Batzer M.A."/>
            <person name="Walker J.A."/>
            <person name="Konkel M.K."/>
            <person name="Harris R.S."/>
            <person name="Whittington C.M."/>
            <person name="Wong E.S."/>
            <person name="Gemmell N.J."/>
            <person name="Buschiazzo E."/>
            <person name="Vargas Jentzsch I.M."/>
            <person name="Merkel A."/>
            <person name="Schmitz J."/>
            <person name="Zemann A."/>
            <person name="Churakov G."/>
            <person name="Kriegs J.O."/>
            <person name="Brosius J."/>
            <person name="Murchison E.P."/>
            <person name="Sachidanandam R."/>
            <person name="Smith C."/>
            <person name="Hannon G.J."/>
            <person name="Tsend-Ayush E."/>
            <person name="McMillan D."/>
            <person name="Attenborough R."/>
            <person name="Rens W."/>
            <person name="Ferguson-Smith M."/>
            <person name="Lefevre C.M."/>
            <person name="Sharp J.A."/>
            <person name="Nicholas K.R."/>
            <person name="Ray D.A."/>
            <person name="Kube M."/>
            <person name="Reinhardt R."/>
            <person name="Pringle T.H."/>
            <person name="Taylor J."/>
            <person name="Jones R.C."/>
            <person name="Nixon B."/>
            <person name="Dacheux J.L."/>
            <person name="Niwa H."/>
            <person name="Sekita Y."/>
            <person name="Huang X."/>
            <person name="Stark A."/>
            <person name="Kheradpour P."/>
            <person name="Kellis M."/>
            <person name="Flicek P."/>
            <person name="Chen Y."/>
            <person name="Webber C."/>
            <person name="Hardison R."/>
            <person name="Nelson J."/>
            <person name="Hallsworth-Pepin K."/>
            <person name="Delehaunty K."/>
            <person name="Markovic C."/>
            <person name="Minx P."/>
            <person name="Feng Y."/>
            <person name="Kremitzki C."/>
            <person name="Mitreva M."/>
            <person name="Glasscock J."/>
            <person name="Wylie T."/>
            <person name="Wohldmann P."/>
            <person name="Thiru P."/>
            <person name="Nhan M.N."/>
            <person name="Pohl C.S."/>
            <person name="Smith S.M."/>
            <person name="Hou S."/>
            <person name="Nefedov M."/>
            <person name="de Jong P.J."/>
            <person name="Renfree M.B."/>
            <person name="Mardis E.R."/>
            <person name="Wilson R.K."/>
        </authorList>
    </citation>
    <scope>NUCLEOTIDE SEQUENCE [LARGE SCALE GENOMIC DNA]</scope>
    <source>
        <strain evidence="12 13">Glennie</strain>
    </source>
</reference>
<dbReference type="InterPro" id="IPR012967">
    <property type="entry name" value="COMT_dimerisation"/>
</dbReference>
<evidence type="ECO:0000256" key="7">
    <source>
        <dbReference type="ARBA" id="ARBA00040730"/>
    </source>
</evidence>
<evidence type="ECO:0000259" key="10">
    <source>
        <dbReference type="Pfam" id="PF00891"/>
    </source>
</evidence>
<comment type="pathway">
    <text evidence="5">Aromatic compound metabolism; melatonin biosynthesis; melatonin from serotonin: step 1/2.</text>
</comment>
<dbReference type="FunFam" id="1.10.10.10:FF:000358">
    <property type="entry name" value="Acetylserotonin O-methyltransferase"/>
    <property type="match status" value="1"/>
</dbReference>
<dbReference type="PANTHER" id="PTHR43712:SF2">
    <property type="entry name" value="O-METHYLTRANSFERASE CICE"/>
    <property type="match status" value="1"/>
</dbReference>
<name>F6ZHP4_ORNAN</name>
<keyword evidence="1" id="KW-0489">Methyltransferase</keyword>
<dbReference type="Gene3D" id="1.10.10.10">
    <property type="entry name" value="Winged helix-like DNA-binding domain superfamily/Winged helix DNA-binding domain"/>
    <property type="match status" value="1"/>
</dbReference>
<evidence type="ECO:0000256" key="1">
    <source>
        <dbReference type="ARBA" id="ARBA00022603"/>
    </source>
</evidence>
<dbReference type="Proteomes" id="UP000002279">
    <property type="component" value="Chromosome 15"/>
</dbReference>
<dbReference type="FunCoup" id="F6ZHP4">
    <property type="interactions" value="52"/>
</dbReference>
<dbReference type="InterPro" id="IPR036390">
    <property type="entry name" value="WH_DNA-bd_sf"/>
</dbReference>
<dbReference type="OMA" id="ADFSLHM"/>
<dbReference type="GO" id="GO:0046983">
    <property type="term" value="F:protein dimerization activity"/>
    <property type="evidence" value="ECO:0007669"/>
    <property type="project" value="InterPro"/>
</dbReference>
<comment type="function">
    <text evidence="4">Catalyzes the transfer of a methyl group onto N-acetylserotonin, producing melatonin (N-acetyl-5-methoxytryptamine).</text>
</comment>
<dbReference type="STRING" id="9258.ENSOANP00000016665"/>
<evidence type="ECO:0000256" key="6">
    <source>
        <dbReference type="ARBA" id="ARBA00039116"/>
    </source>
</evidence>
<evidence type="ECO:0000256" key="9">
    <source>
        <dbReference type="ARBA" id="ARBA00043260"/>
    </source>
</evidence>
<organism evidence="12 13">
    <name type="scientific">Ornithorhynchus anatinus</name>
    <name type="common">Duckbill platypus</name>
    <dbReference type="NCBI Taxonomy" id="9258"/>
    <lineage>
        <taxon>Eukaryota</taxon>
        <taxon>Metazoa</taxon>
        <taxon>Chordata</taxon>
        <taxon>Craniata</taxon>
        <taxon>Vertebrata</taxon>
        <taxon>Euteleostomi</taxon>
        <taxon>Mammalia</taxon>
        <taxon>Monotremata</taxon>
        <taxon>Ornithorhynchidae</taxon>
        <taxon>Ornithorhynchus</taxon>
    </lineage>
</organism>
<dbReference type="InterPro" id="IPR036388">
    <property type="entry name" value="WH-like_DNA-bd_sf"/>
</dbReference>
<dbReference type="Gene3D" id="3.40.50.150">
    <property type="entry name" value="Vaccinia Virus protein VP39"/>
    <property type="match status" value="2"/>
</dbReference>
<dbReference type="InterPro" id="IPR029063">
    <property type="entry name" value="SAM-dependent_MTases_sf"/>
</dbReference>
<dbReference type="AlphaFoldDB" id="F6ZHP4"/>
<evidence type="ECO:0000256" key="5">
    <source>
        <dbReference type="ARBA" id="ARBA00037926"/>
    </source>
</evidence>
<dbReference type="EC" id="2.1.1.4" evidence="6"/>
<dbReference type="SUPFAM" id="SSF53335">
    <property type="entry name" value="S-adenosyl-L-methionine-dependent methyltransferases"/>
    <property type="match status" value="1"/>
</dbReference>
<feature type="domain" description="O-methyltransferase dimerisation" evidence="11">
    <location>
        <begin position="1"/>
        <end position="71"/>
    </location>
</feature>
<keyword evidence="9" id="KW-0471">Melatonin biosynthesis</keyword>
<dbReference type="GeneTree" id="ENSGT00940000161561"/>
<dbReference type="Pfam" id="PF08100">
    <property type="entry name" value="Dimerisation"/>
    <property type="match status" value="1"/>
</dbReference>
<evidence type="ECO:0000313" key="12">
    <source>
        <dbReference type="Ensembl" id="ENSOANP00000016665.3"/>
    </source>
</evidence>
<gene>
    <name evidence="12" type="primary">ASMT</name>
</gene>
<dbReference type="GO" id="GO:0017096">
    <property type="term" value="F:acetylserotonin O-methyltransferase activity"/>
    <property type="evidence" value="ECO:0000318"/>
    <property type="project" value="GO_Central"/>
</dbReference>
<proteinExistence type="predicted"/>
<dbReference type="Ensembl" id="ENSOANT00000016668.3">
    <property type="protein sequence ID" value="ENSOANP00000016665.3"/>
    <property type="gene ID" value="ENSOANG00000010517.3"/>
</dbReference>